<evidence type="ECO:0000256" key="1">
    <source>
        <dbReference type="ARBA" id="ARBA00005964"/>
    </source>
</evidence>
<sequence length="264" mass="28811">MEIFRLLCLLSLVCWSNQQPAPLETCEGRPEVEIPQGTICGVHCPDGPVEICGKKVEAVKTRKYKAFSGIPFAKPPVNELRFKRPVPGSAWSGIRDGSWPSPMCPQYDMAGFLSGNMTMTGQEDCLFLNVYVPEGCTCKRMRLPVMVFIHGGGFVIGGVEGYLPDKFMTRDVILVEIQYRLGFLGFLSTDDEVAPGNLALKDQELSLRWVQDNIASFGGDPSKVTIFGESAGGISVHMQMLNPQAKGLFSLLGGSSGAEICDFF</sequence>
<feature type="non-terminal residue" evidence="7">
    <location>
        <position position="264"/>
    </location>
</feature>
<evidence type="ECO:0000256" key="3">
    <source>
        <dbReference type="ARBA" id="ARBA00022801"/>
    </source>
</evidence>
<dbReference type="EC" id="3.1.1.-" evidence="5"/>
<keyword evidence="4" id="KW-0325">Glycoprotein</keyword>
<dbReference type="PROSITE" id="PS00941">
    <property type="entry name" value="CARBOXYLESTERASE_B_2"/>
    <property type="match status" value="1"/>
</dbReference>
<evidence type="ECO:0000256" key="2">
    <source>
        <dbReference type="ARBA" id="ARBA00022487"/>
    </source>
</evidence>
<evidence type="ECO:0000313" key="8">
    <source>
        <dbReference type="Proteomes" id="UP001497623"/>
    </source>
</evidence>
<dbReference type="GO" id="GO:0052689">
    <property type="term" value="F:carboxylic ester hydrolase activity"/>
    <property type="evidence" value="ECO:0007669"/>
    <property type="project" value="UniProtKB-KW"/>
</dbReference>
<dbReference type="Proteomes" id="UP001497623">
    <property type="component" value="Unassembled WGS sequence"/>
</dbReference>
<evidence type="ECO:0000256" key="4">
    <source>
        <dbReference type="ARBA" id="ARBA00023180"/>
    </source>
</evidence>
<gene>
    <name evidence="7" type="ORF">MNOR_LOCUS21941</name>
</gene>
<dbReference type="SUPFAM" id="SSF53474">
    <property type="entry name" value="alpha/beta-Hydrolases"/>
    <property type="match status" value="1"/>
</dbReference>
<feature type="signal peptide" evidence="5">
    <location>
        <begin position="1"/>
        <end position="18"/>
    </location>
</feature>
<comment type="caution">
    <text evidence="7">The sequence shown here is derived from an EMBL/GenBank/DDBJ whole genome shotgun (WGS) entry which is preliminary data.</text>
</comment>
<dbReference type="EMBL" id="CAXKWB010018049">
    <property type="protein sequence ID" value="CAL4120142.1"/>
    <property type="molecule type" value="Genomic_DNA"/>
</dbReference>
<keyword evidence="5" id="KW-0732">Signal</keyword>
<dbReference type="Gene3D" id="3.40.50.1820">
    <property type="entry name" value="alpha/beta hydrolase"/>
    <property type="match status" value="1"/>
</dbReference>
<feature type="domain" description="Carboxylesterase type B" evidence="6">
    <location>
        <begin position="51"/>
        <end position="261"/>
    </location>
</feature>
<comment type="similarity">
    <text evidence="1 5">Belongs to the type-B carboxylesterase/lipase family.</text>
</comment>
<protein>
    <recommendedName>
        <fullName evidence="5">Carboxylic ester hydrolase</fullName>
        <ecNumber evidence="5">3.1.1.-</ecNumber>
    </recommendedName>
</protein>
<accession>A0AAV2RBD7</accession>
<dbReference type="InterPro" id="IPR019826">
    <property type="entry name" value="Carboxylesterase_B_AS"/>
</dbReference>
<dbReference type="InterPro" id="IPR019819">
    <property type="entry name" value="Carboxylesterase_B_CS"/>
</dbReference>
<name>A0AAV2RBD7_MEGNR</name>
<keyword evidence="3 5" id="KW-0378">Hydrolase</keyword>
<dbReference type="AlphaFoldDB" id="A0AAV2RBD7"/>
<dbReference type="InterPro" id="IPR002018">
    <property type="entry name" value="CarbesteraseB"/>
</dbReference>
<evidence type="ECO:0000313" key="7">
    <source>
        <dbReference type="EMBL" id="CAL4120142.1"/>
    </source>
</evidence>
<proteinExistence type="inferred from homology"/>
<dbReference type="PANTHER" id="PTHR11559">
    <property type="entry name" value="CARBOXYLESTERASE"/>
    <property type="match status" value="1"/>
</dbReference>
<dbReference type="InterPro" id="IPR050309">
    <property type="entry name" value="Type-B_Carboxylest/Lipase"/>
</dbReference>
<reference evidence="7 8" key="1">
    <citation type="submission" date="2024-05" db="EMBL/GenBank/DDBJ databases">
        <authorList>
            <person name="Wallberg A."/>
        </authorList>
    </citation>
    <scope>NUCLEOTIDE SEQUENCE [LARGE SCALE GENOMIC DNA]</scope>
</reference>
<dbReference type="Pfam" id="PF00135">
    <property type="entry name" value="COesterase"/>
    <property type="match status" value="1"/>
</dbReference>
<keyword evidence="8" id="KW-1185">Reference proteome</keyword>
<organism evidence="7 8">
    <name type="scientific">Meganyctiphanes norvegica</name>
    <name type="common">Northern krill</name>
    <name type="synonym">Thysanopoda norvegica</name>
    <dbReference type="NCBI Taxonomy" id="48144"/>
    <lineage>
        <taxon>Eukaryota</taxon>
        <taxon>Metazoa</taxon>
        <taxon>Ecdysozoa</taxon>
        <taxon>Arthropoda</taxon>
        <taxon>Crustacea</taxon>
        <taxon>Multicrustacea</taxon>
        <taxon>Malacostraca</taxon>
        <taxon>Eumalacostraca</taxon>
        <taxon>Eucarida</taxon>
        <taxon>Euphausiacea</taxon>
        <taxon>Euphausiidae</taxon>
        <taxon>Meganyctiphanes</taxon>
    </lineage>
</organism>
<dbReference type="InterPro" id="IPR029058">
    <property type="entry name" value="AB_hydrolase_fold"/>
</dbReference>
<evidence type="ECO:0000256" key="5">
    <source>
        <dbReference type="RuleBase" id="RU361235"/>
    </source>
</evidence>
<dbReference type="PROSITE" id="PS00122">
    <property type="entry name" value="CARBOXYLESTERASE_B_1"/>
    <property type="match status" value="1"/>
</dbReference>
<keyword evidence="2" id="KW-0719">Serine esterase</keyword>
<feature type="chain" id="PRO_5043089955" description="Carboxylic ester hydrolase" evidence="5">
    <location>
        <begin position="19"/>
        <end position="264"/>
    </location>
</feature>
<evidence type="ECO:0000259" key="6">
    <source>
        <dbReference type="Pfam" id="PF00135"/>
    </source>
</evidence>